<dbReference type="RefSeq" id="WP_369018736.1">
    <property type="nucleotide sequence ID" value="NZ_CP121689.1"/>
</dbReference>
<dbReference type="InterPro" id="IPR038404">
    <property type="entry name" value="TRAP_DctP_sf"/>
</dbReference>
<feature type="signal peptide" evidence="5">
    <location>
        <begin position="1"/>
        <end position="27"/>
    </location>
</feature>
<evidence type="ECO:0000256" key="3">
    <source>
        <dbReference type="ARBA" id="ARBA00022448"/>
    </source>
</evidence>
<dbReference type="PANTHER" id="PTHR33376">
    <property type="match status" value="1"/>
</dbReference>
<sequence length="330" mass="37224">MKFFRKTLLIIAVLSLCLIFSSSLISAQEKVTIRLASAFEPEHILCKTAEKFKELVESQSGGAIKVELFLGGVMGSEEEITESVSIGAVEAQVGGGLPIKTFAPDYYFFDSPYVMKDWEHFKRVFYGELGQKMREEIEKKGNTMYLGIVYRGLRHFTSNKPVRTPDDVKGIKLRLPQLPTWIAVWKEIGALPVPVPLTELFTALQTGVADASEGDVTQIYSFHLYEVQKYLSLTGHLVQTGGLTINKAFFDKLPDEYKNIIVEAGKEACDWGTQQILEGEEDIIKQLEEAGMTVIRDVDQEAFREKAKPAVEKLFETEWTVTTWEEILSY</sequence>
<dbReference type="InterPro" id="IPR018389">
    <property type="entry name" value="DctP_fam"/>
</dbReference>
<dbReference type="EMBL" id="CP121689">
    <property type="protein sequence ID" value="WZL76572.1"/>
    <property type="molecule type" value="Genomic_DNA"/>
</dbReference>
<dbReference type="NCBIfam" id="TIGR00787">
    <property type="entry name" value="dctP"/>
    <property type="match status" value="1"/>
</dbReference>
<evidence type="ECO:0000313" key="7">
    <source>
        <dbReference type="Proteomes" id="UP001461341"/>
    </source>
</evidence>
<comment type="subcellular location">
    <subcellularLocation>
        <location evidence="1">Cell envelope</location>
    </subcellularLocation>
</comment>
<keyword evidence="4 5" id="KW-0732">Signal</keyword>
<evidence type="ECO:0000313" key="6">
    <source>
        <dbReference type="EMBL" id="WZL76572.1"/>
    </source>
</evidence>
<dbReference type="NCBIfam" id="NF037995">
    <property type="entry name" value="TRAP_S1"/>
    <property type="match status" value="1"/>
</dbReference>
<proteinExistence type="inferred from homology"/>
<keyword evidence="7" id="KW-1185">Reference proteome</keyword>
<dbReference type="Proteomes" id="UP001461341">
    <property type="component" value="Chromosome"/>
</dbReference>
<dbReference type="CDD" id="cd13603">
    <property type="entry name" value="PBP2_TRAP_Siap_TeaA_like"/>
    <property type="match status" value="1"/>
</dbReference>
<organism evidence="6 7">
    <name type="scientific">Thermatribacter velox</name>
    <dbReference type="NCBI Taxonomy" id="3039681"/>
    <lineage>
        <taxon>Bacteria</taxon>
        <taxon>Pseudomonadati</taxon>
        <taxon>Atribacterota</taxon>
        <taxon>Atribacteria</taxon>
        <taxon>Atribacterales</taxon>
        <taxon>Thermatribacteraceae</taxon>
        <taxon>Thermatribacter</taxon>
    </lineage>
</organism>
<dbReference type="InterPro" id="IPR004682">
    <property type="entry name" value="TRAP_DctP"/>
</dbReference>
<dbReference type="Gene3D" id="3.40.190.170">
    <property type="entry name" value="Bacterial extracellular solute-binding protein, family 7"/>
    <property type="match status" value="1"/>
</dbReference>
<evidence type="ECO:0000256" key="5">
    <source>
        <dbReference type="SAM" id="SignalP"/>
    </source>
</evidence>
<evidence type="ECO:0000256" key="4">
    <source>
        <dbReference type="ARBA" id="ARBA00022729"/>
    </source>
</evidence>
<accession>A0ABZ2YC72</accession>
<dbReference type="Pfam" id="PF03480">
    <property type="entry name" value="DctP"/>
    <property type="match status" value="1"/>
</dbReference>
<protein>
    <submittedName>
        <fullName evidence="6">TRAP transporter substrate-binding protein</fullName>
    </submittedName>
</protein>
<evidence type="ECO:0000256" key="1">
    <source>
        <dbReference type="ARBA" id="ARBA00004196"/>
    </source>
</evidence>
<evidence type="ECO:0000256" key="2">
    <source>
        <dbReference type="ARBA" id="ARBA00009023"/>
    </source>
</evidence>
<dbReference type="PANTHER" id="PTHR33376:SF4">
    <property type="entry name" value="SIALIC ACID-BINDING PERIPLASMIC PROTEIN SIAP"/>
    <property type="match status" value="1"/>
</dbReference>
<name>A0ABZ2YC72_9BACT</name>
<keyword evidence="3" id="KW-0813">Transport</keyword>
<comment type="similarity">
    <text evidence="2">Belongs to the bacterial solute-binding protein 7 family.</text>
</comment>
<dbReference type="PIRSF" id="PIRSF006470">
    <property type="entry name" value="DctB"/>
    <property type="match status" value="1"/>
</dbReference>
<gene>
    <name evidence="6" type="ORF">QBE54_02235</name>
</gene>
<feature type="chain" id="PRO_5046606798" evidence="5">
    <location>
        <begin position="28"/>
        <end position="330"/>
    </location>
</feature>
<reference evidence="6 7" key="1">
    <citation type="submission" date="2023-03" db="EMBL/GenBank/DDBJ databases">
        <title>Novel Species.</title>
        <authorList>
            <person name="Ma S."/>
        </authorList>
    </citation>
    <scope>NUCLEOTIDE SEQUENCE [LARGE SCALE GENOMIC DNA]</scope>
    <source>
        <strain evidence="6 7">B11</strain>
    </source>
</reference>